<proteinExistence type="predicted"/>
<evidence type="ECO:0000256" key="1">
    <source>
        <dbReference type="SAM" id="Phobius"/>
    </source>
</evidence>
<gene>
    <name evidence="2" type="ORF">ACFQZJ_16340</name>
</gene>
<protein>
    <recommendedName>
        <fullName evidence="4">PH domain-containing protein</fullName>
    </recommendedName>
</protein>
<evidence type="ECO:0000313" key="2">
    <source>
        <dbReference type="EMBL" id="MFD0799044.1"/>
    </source>
</evidence>
<dbReference type="Proteomes" id="UP001597012">
    <property type="component" value="Unassembled WGS sequence"/>
</dbReference>
<comment type="caution">
    <text evidence="2">The sequence shown here is derived from an EMBL/GenBank/DDBJ whole genome shotgun (WGS) entry which is preliminary data.</text>
</comment>
<name>A0ABW3B7Q4_9FLAO</name>
<reference evidence="3" key="1">
    <citation type="journal article" date="2019" name="Int. J. Syst. Evol. Microbiol.">
        <title>The Global Catalogue of Microorganisms (GCM) 10K type strain sequencing project: providing services to taxonomists for standard genome sequencing and annotation.</title>
        <authorList>
            <consortium name="The Broad Institute Genomics Platform"/>
            <consortium name="The Broad Institute Genome Sequencing Center for Infectious Disease"/>
            <person name="Wu L."/>
            <person name="Ma J."/>
        </authorList>
    </citation>
    <scope>NUCLEOTIDE SEQUENCE [LARGE SCALE GENOMIC DNA]</scope>
    <source>
        <strain evidence="3">CCUG 61948</strain>
    </source>
</reference>
<evidence type="ECO:0000313" key="3">
    <source>
        <dbReference type="Proteomes" id="UP001597012"/>
    </source>
</evidence>
<feature type="transmembrane region" description="Helical" evidence="1">
    <location>
        <begin position="57"/>
        <end position="76"/>
    </location>
</feature>
<accession>A0ABW3B7Q4</accession>
<keyword evidence="1" id="KW-1133">Transmembrane helix</keyword>
<sequence length="176" mass="20253">MERKNVIISEGNRPLWQLVIAALHYTVIVFLLFFFFVKFEFTTDTKKLRGSLSLLELALFLLPSALAFSVVGSSLFDLNNKQYKVAYGVGPIRWGNWRVLPEIEYVSVFGQPKVDGSIIFETNLWYAGNRHFNIYQNYDKETVMLMGKSVAKLLKVDLWDSTVAHKGHWVKVEEGK</sequence>
<keyword evidence="1" id="KW-0472">Membrane</keyword>
<keyword evidence="3" id="KW-1185">Reference proteome</keyword>
<dbReference type="EMBL" id="JBHTHY010000014">
    <property type="protein sequence ID" value="MFD0799044.1"/>
    <property type="molecule type" value="Genomic_DNA"/>
</dbReference>
<dbReference type="RefSeq" id="WP_379935948.1">
    <property type="nucleotide sequence ID" value="NZ_JBHTHY010000014.1"/>
</dbReference>
<evidence type="ECO:0008006" key="4">
    <source>
        <dbReference type="Google" id="ProtNLM"/>
    </source>
</evidence>
<keyword evidence="1" id="KW-0812">Transmembrane</keyword>
<organism evidence="2 3">
    <name type="scientific">Maribacter chungangensis</name>
    <dbReference type="NCBI Taxonomy" id="1069117"/>
    <lineage>
        <taxon>Bacteria</taxon>
        <taxon>Pseudomonadati</taxon>
        <taxon>Bacteroidota</taxon>
        <taxon>Flavobacteriia</taxon>
        <taxon>Flavobacteriales</taxon>
        <taxon>Flavobacteriaceae</taxon>
        <taxon>Maribacter</taxon>
    </lineage>
</organism>
<feature type="transmembrane region" description="Helical" evidence="1">
    <location>
        <begin position="15"/>
        <end position="37"/>
    </location>
</feature>